<dbReference type="Pfam" id="PF00072">
    <property type="entry name" value="Response_reg"/>
    <property type="match status" value="1"/>
</dbReference>
<dbReference type="Pfam" id="PF00196">
    <property type="entry name" value="GerE"/>
    <property type="match status" value="1"/>
</dbReference>
<comment type="caution">
    <text evidence="8">The sequence shown here is derived from an EMBL/GenBank/DDBJ whole genome shotgun (WGS) entry which is preliminary data.</text>
</comment>
<proteinExistence type="predicted"/>
<dbReference type="PANTHER" id="PTHR43214">
    <property type="entry name" value="TWO-COMPONENT RESPONSE REGULATOR"/>
    <property type="match status" value="1"/>
</dbReference>
<evidence type="ECO:0000256" key="2">
    <source>
        <dbReference type="ARBA" id="ARBA00023015"/>
    </source>
</evidence>
<dbReference type="CDD" id="cd17535">
    <property type="entry name" value="REC_NarL-like"/>
    <property type="match status" value="1"/>
</dbReference>
<accession>A0ABN3CPQ7</accession>
<dbReference type="SUPFAM" id="SSF46894">
    <property type="entry name" value="C-terminal effector domain of the bipartite response regulators"/>
    <property type="match status" value="1"/>
</dbReference>
<dbReference type="Gene3D" id="3.40.50.2300">
    <property type="match status" value="1"/>
</dbReference>
<dbReference type="SUPFAM" id="SSF52172">
    <property type="entry name" value="CheY-like"/>
    <property type="match status" value="1"/>
</dbReference>
<dbReference type="InterPro" id="IPR039420">
    <property type="entry name" value="WalR-like"/>
</dbReference>
<name>A0ABN3CPQ7_9ACTN</name>
<dbReference type="InterPro" id="IPR016032">
    <property type="entry name" value="Sig_transdc_resp-reg_C-effctor"/>
</dbReference>
<evidence type="ECO:0000256" key="4">
    <source>
        <dbReference type="ARBA" id="ARBA00023163"/>
    </source>
</evidence>
<dbReference type="SMART" id="SM00421">
    <property type="entry name" value="HTH_LUXR"/>
    <property type="match status" value="1"/>
</dbReference>
<evidence type="ECO:0000259" key="6">
    <source>
        <dbReference type="PROSITE" id="PS50043"/>
    </source>
</evidence>
<dbReference type="EMBL" id="BAAAQX010000020">
    <property type="protein sequence ID" value="GAA2211245.1"/>
    <property type="molecule type" value="Genomic_DNA"/>
</dbReference>
<dbReference type="RefSeq" id="WP_344483489.1">
    <property type="nucleotide sequence ID" value="NZ_BAAAQX010000020.1"/>
</dbReference>
<sequence>MTWPDDDAAAISILIADDQAMIRAGLRLMIETQPDLRVLAEASDGEQAVELALRRRPDVALLDIAMPRMNGLAAARRILSAPSPPRVIMLTMYDTDENLDVSLHAGVSGFLLKGAPPEHLFAAIRSAARGEMLIDPAVTGRVVDAYRRAAPPPEPSPPPSGLTAREEQVLRLVAHGLSNAEIARELSIAEATVSTHLNRLLAKLALRDRAQVVRYAYESGLVRPGDPPAG</sequence>
<evidence type="ECO:0000313" key="8">
    <source>
        <dbReference type="EMBL" id="GAA2211245.1"/>
    </source>
</evidence>
<dbReference type="InterPro" id="IPR011006">
    <property type="entry name" value="CheY-like_superfamily"/>
</dbReference>
<keyword evidence="2" id="KW-0805">Transcription regulation</keyword>
<keyword evidence="9" id="KW-1185">Reference proteome</keyword>
<evidence type="ECO:0000256" key="1">
    <source>
        <dbReference type="ARBA" id="ARBA00022553"/>
    </source>
</evidence>
<reference evidence="8 9" key="1">
    <citation type="journal article" date="2019" name="Int. J. Syst. Evol. Microbiol.">
        <title>The Global Catalogue of Microorganisms (GCM) 10K type strain sequencing project: providing services to taxonomists for standard genome sequencing and annotation.</title>
        <authorList>
            <consortium name="The Broad Institute Genomics Platform"/>
            <consortium name="The Broad Institute Genome Sequencing Center for Infectious Disease"/>
            <person name="Wu L."/>
            <person name="Ma J."/>
        </authorList>
    </citation>
    <scope>NUCLEOTIDE SEQUENCE [LARGE SCALE GENOMIC DNA]</scope>
    <source>
        <strain evidence="8 9">JCM 16114</strain>
    </source>
</reference>
<dbReference type="PRINTS" id="PR00038">
    <property type="entry name" value="HTHLUXR"/>
</dbReference>
<evidence type="ECO:0000256" key="5">
    <source>
        <dbReference type="PROSITE-ProRule" id="PRU00169"/>
    </source>
</evidence>
<evidence type="ECO:0000256" key="3">
    <source>
        <dbReference type="ARBA" id="ARBA00023125"/>
    </source>
</evidence>
<dbReference type="InterPro" id="IPR001789">
    <property type="entry name" value="Sig_transdc_resp-reg_receiver"/>
</dbReference>
<organism evidence="8 9">
    <name type="scientific">Nonomuraea monospora</name>
    <dbReference type="NCBI Taxonomy" id="568818"/>
    <lineage>
        <taxon>Bacteria</taxon>
        <taxon>Bacillati</taxon>
        <taxon>Actinomycetota</taxon>
        <taxon>Actinomycetes</taxon>
        <taxon>Streptosporangiales</taxon>
        <taxon>Streptosporangiaceae</taxon>
        <taxon>Nonomuraea</taxon>
    </lineage>
</organism>
<dbReference type="PROSITE" id="PS50110">
    <property type="entry name" value="RESPONSE_REGULATORY"/>
    <property type="match status" value="1"/>
</dbReference>
<dbReference type="PROSITE" id="PS00622">
    <property type="entry name" value="HTH_LUXR_1"/>
    <property type="match status" value="1"/>
</dbReference>
<evidence type="ECO:0000313" key="9">
    <source>
        <dbReference type="Proteomes" id="UP001499843"/>
    </source>
</evidence>
<gene>
    <name evidence="8" type="ORF">GCM10009850_067040</name>
</gene>
<protein>
    <submittedName>
        <fullName evidence="8">Response regulator transcription factor</fullName>
    </submittedName>
</protein>
<evidence type="ECO:0000259" key="7">
    <source>
        <dbReference type="PROSITE" id="PS50110"/>
    </source>
</evidence>
<dbReference type="PROSITE" id="PS50043">
    <property type="entry name" value="HTH_LUXR_2"/>
    <property type="match status" value="1"/>
</dbReference>
<feature type="domain" description="HTH luxR-type" evidence="6">
    <location>
        <begin position="155"/>
        <end position="220"/>
    </location>
</feature>
<dbReference type="Proteomes" id="UP001499843">
    <property type="component" value="Unassembled WGS sequence"/>
</dbReference>
<keyword evidence="3" id="KW-0238">DNA-binding</keyword>
<dbReference type="InterPro" id="IPR000792">
    <property type="entry name" value="Tscrpt_reg_LuxR_C"/>
</dbReference>
<dbReference type="PANTHER" id="PTHR43214:SF24">
    <property type="entry name" value="TRANSCRIPTIONAL REGULATORY PROTEIN NARL-RELATED"/>
    <property type="match status" value="1"/>
</dbReference>
<feature type="domain" description="Response regulatory" evidence="7">
    <location>
        <begin position="12"/>
        <end position="128"/>
    </location>
</feature>
<dbReference type="SMART" id="SM00448">
    <property type="entry name" value="REC"/>
    <property type="match status" value="1"/>
</dbReference>
<feature type="modified residue" description="4-aspartylphosphate" evidence="5">
    <location>
        <position position="63"/>
    </location>
</feature>
<keyword evidence="4" id="KW-0804">Transcription</keyword>
<dbReference type="InterPro" id="IPR058245">
    <property type="entry name" value="NreC/VraR/RcsB-like_REC"/>
</dbReference>
<dbReference type="CDD" id="cd06170">
    <property type="entry name" value="LuxR_C_like"/>
    <property type="match status" value="1"/>
</dbReference>
<keyword evidence="1 5" id="KW-0597">Phosphoprotein</keyword>